<dbReference type="OrthoDB" id="301415at2759"/>
<dbReference type="InterPro" id="IPR002035">
    <property type="entry name" value="VWF_A"/>
</dbReference>
<dbReference type="PROSITE" id="PS50234">
    <property type="entry name" value="VWFA"/>
    <property type="match status" value="1"/>
</dbReference>
<dbReference type="CDD" id="cd00198">
    <property type="entry name" value="vWFA"/>
    <property type="match status" value="1"/>
</dbReference>
<dbReference type="eggNOG" id="ENOG502S39S">
    <property type="taxonomic scope" value="Eukaryota"/>
</dbReference>
<dbReference type="RefSeq" id="XP_002672837.1">
    <property type="nucleotide sequence ID" value="XM_002672791.1"/>
</dbReference>
<dbReference type="KEGG" id="ngr:NAEGRDRAFT_81137"/>
<keyword evidence="6" id="KW-1185">Reference proteome</keyword>
<organism evidence="6">
    <name type="scientific">Naegleria gruberi</name>
    <name type="common">Amoeba</name>
    <dbReference type="NCBI Taxonomy" id="5762"/>
    <lineage>
        <taxon>Eukaryota</taxon>
        <taxon>Discoba</taxon>
        <taxon>Heterolobosea</taxon>
        <taxon>Tetramitia</taxon>
        <taxon>Eutetramitia</taxon>
        <taxon>Vahlkampfiidae</taxon>
        <taxon>Naegleria</taxon>
    </lineage>
</organism>
<evidence type="ECO:0000313" key="6">
    <source>
        <dbReference type="Proteomes" id="UP000006671"/>
    </source>
</evidence>
<sequence length="340" mass="37574">MGKLIRADHKQQDGYDQELIDHSDKIVDLVIVMDCTGSMSGEINVAKNTVATIITTLHEHFKTDLRFTAVSYRDHTDDYAVKEFPFTKDINNAKEYINTMSAQGGGDYPEALASALKVVNEMPFNKKGKKIVVWVADAPPHGMNASGDSYPNGCLDEQGQKIDWVKIGTELQEKNVVFYNIICERAKEDQQLTLFMDYLATKTDGKCLLLTDANKIPNLIINGCIEDDAMDTVVAAKIKELGEEAVKNMKTEELLSEVHKMTSNLNIAQVQAFAFTSSNTKQLLNCQNLSECNPFMFTTASNCVNTTGAGAGDAFAFGSLNYCAPSMEQVSKAYSRNLRK</sequence>
<dbReference type="GO" id="GO:0004674">
    <property type="term" value="F:protein serine/threonine kinase activity"/>
    <property type="evidence" value="ECO:0007669"/>
    <property type="project" value="TreeGrafter"/>
</dbReference>
<dbReference type="OMA" id="GCEPSVD"/>
<evidence type="ECO:0000256" key="2">
    <source>
        <dbReference type="ARBA" id="ARBA00022525"/>
    </source>
</evidence>
<dbReference type="InterPro" id="IPR052969">
    <property type="entry name" value="Thr-specific_kinase-like"/>
</dbReference>
<dbReference type="PANTHER" id="PTHR47763:SF1">
    <property type="entry name" value="DUF659 DOMAIN-CONTAINING PROTEIN"/>
    <property type="match status" value="1"/>
</dbReference>
<dbReference type="Gene3D" id="3.40.50.410">
    <property type="entry name" value="von Willebrand factor, type A domain"/>
    <property type="match status" value="1"/>
</dbReference>
<accession>D2VT64</accession>
<dbReference type="Pfam" id="PF25106">
    <property type="entry name" value="VWA_4"/>
    <property type="match status" value="1"/>
</dbReference>
<comment type="subcellular location">
    <subcellularLocation>
        <location evidence="1">Secreted</location>
    </subcellularLocation>
</comment>
<dbReference type="VEuPathDB" id="AmoebaDB:NAEGRDRAFT_81137"/>
<dbReference type="GeneID" id="8854523"/>
<evidence type="ECO:0000313" key="5">
    <source>
        <dbReference type="EMBL" id="EFC40093.1"/>
    </source>
</evidence>
<reference evidence="5 6" key="1">
    <citation type="journal article" date="2010" name="Cell">
        <title>The genome of Naegleria gruberi illuminates early eukaryotic versatility.</title>
        <authorList>
            <person name="Fritz-Laylin L.K."/>
            <person name="Prochnik S.E."/>
            <person name="Ginger M.L."/>
            <person name="Dacks J.B."/>
            <person name="Carpenter M.L."/>
            <person name="Field M.C."/>
            <person name="Kuo A."/>
            <person name="Paredez A."/>
            <person name="Chapman J."/>
            <person name="Pham J."/>
            <person name="Shu S."/>
            <person name="Neupane R."/>
            <person name="Cipriano M."/>
            <person name="Mancuso J."/>
            <person name="Tu H."/>
            <person name="Salamov A."/>
            <person name="Lindquist E."/>
            <person name="Shapiro H."/>
            <person name="Lucas S."/>
            <person name="Grigoriev I.V."/>
            <person name="Cande W.Z."/>
            <person name="Fulton C."/>
            <person name="Rokhsar D.S."/>
            <person name="Dawson S.C."/>
        </authorList>
    </citation>
    <scope>NUCLEOTIDE SEQUENCE [LARGE SCALE GENOMIC DNA]</scope>
    <source>
        <strain evidence="5 6">NEG-M</strain>
    </source>
</reference>
<keyword evidence="2" id="KW-0964">Secreted</keyword>
<dbReference type="Proteomes" id="UP000006671">
    <property type="component" value="Unassembled WGS sequence"/>
</dbReference>
<dbReference type="GO" id="GO:0005737">
    <property type="term" value="C:cytoplasm"/>
    <property type="evidence" value="ECO:0007669"/>
    <property type="project" value="TreeGrafter"/>
</dbReference>
<dbReference type="SUPFAM" id="SSF53300">
    <property type="entry name" value="vWA-like"/>
    <property type="match status" value="1"/>
</dbReference>
<dbReference type="PANTHER" id="PTHR47763">
    <property type="entry name" value="ALPHA-PROTEIN KINASE VWKA"/>
    <property type="match status" value="1"/>
</dbReference>
<name>D2VT64_NAEGR</name>
<dbReference type="InterPro" id="IPR056861">
    <property type="entry name" value="HMCN1-like_VWA"/>
</dbReference>
<evidence type="ECO:0000256" key="1">
    <source>
        <dbReference type="ARBA" id="ARBA00004613"/>
    </source>
</evidence>
<dbReference type="InParanoid" id="D2VT64"/>
<proteinExistence type="predicted"/>
<dbReference type="InterPro" id="IPR036465">
    <property type="entry name" value="vWFA_dom_sf"/>
</dbReference>
<dbReference type="EMBL" id="GG738895">
    <property type="protein sequence ID" value="EFC40093.1"/>
    <property type="molecule type" value="Genomic_DNA"/>
</dbReference>
<feature type="domain" description="VWFA" evidence="4">
    <location>
        <begin position="28"/>
        <end position="233"/>
    </location>
</feature>
<gene>
    <name evidence="5" type="ORF">NAEGRDRAFT_81137</name>
</gene>
<dbReference type="STRING" id="5762.D2VT64"/>
<evidence type="ECO:0000259" key="4">
    <source>
        <dbReference type="PROSITE" id="PS50234"/>
    </source>
</evidence>
<evidence type="ECO:0000256" key="3">
    <source>
        <dbReference type="ARBA" id="ARBA00022729"/>
    </source>
</evidence>
<dbReference type="SMART" id="SM00327">
    <property type="entry name" value="VWA"/>
    <property type="match status" value="1"/>
</dbReference>
<dbReference type="AlphaFoldDB" id="D2VT64"/>
<protein>
    <submittedName>
        <fullName evidence="5">VWFA domain-containing protein</fullName>
    </submittedName>
</protein>
<keyword evidence="3" id="KW-0732">Signal</keyword>